<keyword evidence="2" id="KW-0472">Membrane</keyword>
<dbReference type="EMBL" id="CP017803">
    <property type="protein sequence ID" value="ATZ60193.1"/>
    <property type="molecule type" value="Genomic_DNA"/>
</dbReference>
<sequence>MIDQKPRNPLYPQGFEDIDNLKNRQIPRPKPKENEDNDLKILKSFNQKLGKYIGPKPKNIIENEEKKKIGMIITTLIILTLVISTYYFLIYEPSQEELNLAKTTKLNELHSLYTGALTSSSEAMILENEISNARSKNEVESINILSPATKAWKSFHKKSINANLDPYNRTMAIYTDNNTKNAIMPASEALTIVDENNAEVLSKIKFEKPNTVSVPILVSRLQAGAGLVNVGSIVDIYTSSNYTENGTPNNQTNPDIKGCTVVSIMRCEENGEIDSEYSKANTVVHGNNTNPNENTQTFKSNVLELLKGSIINGYNEKQTAELLQNYGIKLSNYERQINLGDLDAQYMLLVETPQDKVNFLLDNMDQIILTIPTTNAPSWMVNEINSTYNK</sequence>
<keyword evidence="2" id="KW-1133">Transmembrane helix</keyword>
<evidence type="ECO:0000313" key="4">
    <source>
        <dbReference type="Proteomes" id="UP000232133"/>
    </source>
</evidence>
<accession>A0A2H4U7V9</accession>
<protein>
    <submittedName>
        <fullName evidence="3">Uncharacterized protein</fullName>
    </submittedName>
</protein>
<name>A0A2H4U7V9_METSM</name>
<evidence type="ECO:0000313" key="3">
    <source>
        <dbReference type="EMBL" id="ATZ60193.1"/>
    </source>
</evidence>
<evidence type="ECO:0000256" key="1">
    <source>
        <dbReference type="SAM" id="MobiDB-lite"/>
    </source>
</evidence>
<proteinExistence type="predicted"/>
<reference evidence="3 4" key="1">
    <citation type="submission" date="2016-10" db="EMBL/GenBank/DDBJ databases">
        <authorList>
            <person name="Varghese N."/>
        </authorList>
    </citation>
    <scope>NUCLEOTIDE SEQUENCE [LARGE SCALE GENOMIC DNA]</scope>
    <source>
        <strain evidence="3 4">KB11</strain>
    </source>
</reference>
<dbReference type="RefSeq" id="WP_100815670.1">
    <property type="nucleotide sequence ID" value="NZ_CP017803.1"/>
</dbReference>
<feature type="region of interest" description="Disordered" evidence="1">
    <location>
        <begin position="1"/>
        <end position="36"/>
    </location>
</feature>
<feature type="transmembrane region" description="Helical" evidence="2">
    <location>
        <begin position="69"/>
        <end position="89"/>
    </location>
</feature>
<organism evidence="3 4">
    <name type="scientific">Methanobrevibacter smithii</name>
    <dbReference type="NCBI Taxonomy" id="2173"/>
    <lineage>
        <taxon>Archaea</taxon>
        <taxon>Methanobacteriati</taxon>
        <taxon>Methanobacteriota</taxon>
        <taxon>Methanomada group</taxon>
        <taxon>Methanobacteria</taxon>
        <taxon>Methanobacteriales</taxon>
        <taxon>Methanobacteriaceae</taxon>
        <taxon>Methanobrevibacter</taxon>
    </lineage>
</organism>
<dbReference type="GeneID" id="35119123"/>
<dbReference type="Proteomes" id="UP000232133">
    <property type="component" value="Chromosome"/>
</dbReference>
<dbReference type="AlphaFoldDB" id="A0A2H4U7V9"/>
<gene>
    <name evidence="3" type="ORF">BK798_07050</name>
</gene>
<keyword evidence="2" id="KW-0812">Transmembrane</keyword>
<evidence type="ECO:0000256" key="2">
    <source>
        <dbReference type="SAM" id="Phobius"/>
    </source>
</evidence>